<dbReference type="Proteomes" id="UP000000305">
    <property type="component" value="Unassembled WGS sequence"/>
</dbReference>
<keyword evidence="3" id="KW-1185">Reference proteome</keyword>
<dbReference type="AlphaFoldDB" id="E9GZG5"/>
<dbReference type="InParanoid" id="E9GZG5"/>
<feature type="compositionally biased region" description="Low complexity" evidence="1">
    <location>
        <begin position="136"/>
        <end position="155"/>
    </location>
</feature>
<gene>
    <name evidence="2" type="ORF">DAPPUDRAFT_323686</name>
</gene>
<dbReference type="KEGG" id="dpx:DAPPUDRAFT_323686"/>
<feature type="region of interest" description="Disordered" evidence="1">
    <location>
        <begin position="112"/>
        <end position="159"/>
    </location>
</feature>
<evidence type="ECO:0000313" key="3">
    <source>
        <dbReference type="Proteomes" id="UP000000305"/>
    </source>
</evidence>
<name>E9GZG5_DAPPU</name>
<organism evidence="2 3">
    <name type="scientific">Daphnia pulex</name>
    <name type="common">Water flea</name>
    <dbReference type="NCBI Taxonomy" id="6669"/>
    <lineage>
        <taxon>Eukaryota</taxon>
        <taxon>Metazoa</taxon>
        <taxon>Ecdysozoa</taxon>
        <taxon>Arthropoda</taxon>
        <taxon>Crustacea</taxon>
        <taxon>Branchiopoda</taxon>
        <taxon>Diplostraca</taxon>
        <taxon>Cladocera</taxon>
        <taxon>Anomopoda</taxon>
        <taxon>Daphniidae</taxon>
        <taxon>Daphnia</taxon>
    </lineage>
</organism>
<dbReference type="HOGENOM" id="CLU_1268044_0_0_1"/>
<evidence type="ECO:0000313" key="2">
    <source>
        <dbReference type="EMBL" id="EFX75162.1"/>
    </source>
</evidence>
<accession>E9GZG5</accession>
<proteinExistence type="predicted"/>
<reference evidence="2 3" key="1">
    <citation type="journal article" date="2011" name="Science">
        <title>The ecoresponsive genome of Daphnia pulex.</title>
        <authorList>
            <person name="Colbourne J.K."/>
            <person name="Pfrender M.E."/>
            <person name="Gilbert D."/>
            <person name="Thomas W.K."/>
            <person name="Tucker A."/>
            <person name="Oakley T.H."/>
            <person name="Tokishita S."/>
            <person name="Aerts A."/>
            <person name="Arnold G.J."/>
            <person name="Basu M.K."/>
            <person name="Bauer D.J."/>
            <person name="Caceres C.E."/>
            <person name="Carmel L."/>
            <person name="Casola C."/>
            <person name="Choi J.H."/>
            <person name="Detter J.C."/>
            <person name="Dong Q."/>
            <person name="Dusheyko S."/>
            <person name="Eads B.D."/>
            <person name="Frohlich T."/>
            <person name="Geiler-Samerotte K.A."/>
            <person name="Gerlach D."/>
            <person name="Hatcher P."/>
            <person name="Jogdeo S."/>
            <person name="Krijgsveld J."/>
            <person name="Kriventseva E.V."/>
            <person name="Kultz D."/>
            <person name="Laforsch C."/>
            <person name="Lindquist E."/>
            <person name="Lopez J."/>
            <person name="Manak J.R."/>
            <person name="Muller J."/>
            <person name="Pangilinan J."/>
            <person name="Patwardhan R.P."/>
            <person name="Pitluck S."/>
            <person name="Pritham E.J."/>
            <person name="Rechtsteiner A."/>
            <person name="Rho M."/>
            <person name="Rogozin I.B."/>
            <person name="Sakarya O."/>
            <person name="Salamov A."/>
            <person name="Schaack S."/>
            <person name="Shapiro H."/>
            <person name="Shiga Y."/>
            <person name="Skalitzky C."/>
            <person name="Smith Z."/>
            <person name="Souvorov A."/>
            <person name="Sung W."/>
            <person name="Tang Z."/>
            <person name="Tsuchiya D."/>
            <person name="Tu H."/>
            <person name="Vos H."/>
            <person name="Wang M."/>
            <person name="Wolf Y.I."/>
            <person name="Yamagata H."/>
            <person name="Yamada T."/>
            <person name="Ye Y."/>
            <person name="Shaw J.R."/>
            <person name="Andrews J."/>
            <person name="Crease T.J."/>
            <person name="Tang H."/>
            <person name="Lucas S.M."/>
            <person name="Robertson H.M."/>
            <person name="Bork P."/>
            <person name="Koonin E.V."/>
            <person name="Zdobnov E.M."/>
            <person name="Grigoriev I.V."/>
            <person name="Lynch M."/>
            <person name="Boore J.L."/>
        </authorList>
    </citation>
    <scope>NUCLEOTIDE SEQUENCE [LARGE SCALE GENOMIC DNA]</scope>
</reference>
<evidence type="ECO:0000256" key="1">
    <source>
        <dbReference type="SAM" id="MobiDB-lite"/>
    </source>
</evidence>
<sequence>MKPIASKSKQIDGIYSQATCDVDRSCVTEFALTEAFSWPTVDTVCKADKAAGTAPICLKNVGVNTDNRLKFVVTVRSRAVQTNTMDFAKHGLLSNVSCSPFGSPWKVSNIEPKGSPVKLGNSKRKFNIPSEEEEVSSSSTESSDGESHSSVTSESDYSDVIEEQQNQEMISFRRSSLFRTRKLLNLEPRTYLGILPERISFLTLLSINHIFKINILEN</sequence>
<protein>
    <submittedName>
        <fullName evidence="2">Uncharacterized protein</fullName>
    </submittedName>
</protein>
<dbReference type="EMBL" id="GL732577">
    <property type="protein sequence ID" value="EFX75162.1"/>
    <property type="molecule type" value="Genomic_DNA"/>
</dbReference>